<protein>
    <submittedName>
        <fullName evidence="1">Uncharacterized protein</fullName>
    </submittedName>
</protein>
<reference evidence="1" key="1">
    <citation type="submission" date="2020-06" db="EMBL/GenBank/DDBJ databases">
        <authorList>
            <person name="Li T."/>
            <person name="Hu X."/>
            <person name="Zhang T."/>
            <person name="Song X."/>
            <person name="Zhang H."/>
            <person name="Dai N."/>
            <person name="Sheng W."/>
            <person name="Hou X."/>
            <person name="Wei L."/>
        </authorList>
    </citation>
    <scope>NUCLEOTIDE SEQUENCE</scope>
    <source>
        <strain evidence="1">KEN8</strain>
        <tissue evidence="1">Leaf</tissue>
    </source>
</reference>
<gene>
    <name evidence="1" type="ORF">Scaly_2654100</name>
</gene>
<reference evidence="1" key="2">
    <citation type="journal article" date="2024" name="Plant">
        <title>Genomic evolution and insights into agronomic trait innovations of Sesamum species.</title>
        <authorList>
            <person name="Miao H."/>
            <person name="Wang L."/>
            <person name="Qu L."/>
            <person name="Liu H."/>
            <person name="Sun Y."/>
            <person name="Le M."/>
            <person name="Wang Q."/>
            <person name="Wei S."/>
            <person name="Zheng Y."/>
            <person name="Lin W."/>
            <person name="Duan Y."/>
            <person name="Cao H."/>
            <person name="Xiong S."/>
            <person name="Wang X."/>
            <person name="Wei L."/>
            <person name="Li C."/>
            <person name="Ma Q."/>
            <person name="Ju M."/>
            <person name="Zhao R."/>
            <person name="Li G."/>
            <person name="Mu C."/>
            <person name="Tian Q."/>
            <person name="Mei H."/>
            <person name="Zhang T."/>
            <person name="Gao T."/>
            <person name="Zhang H."/>
        </authorList>
    </citation>
    <scope>NUCLEOTIDE SEQUENCE</scope>
    <source>
        <strain evidence="1">KEN8</strain>
    </source>
</reference>
<dbReference type="PANTHER" id="PTHR33240:SF15">
    <property type="entry name" value="GAG-PRO-LIKE PROTEIN"/>
    <property type="match status" value="1"/>
</dbReference>
<organism evidence="1">
    <name type="scientific">Sesamum calycinum</name>
    <dbReference type="NCBI Taxonomy" id="2727403"/>
    <lineage>
        <taxon>Eukaryota</taxon>
        <taxon>Viridiplantae</taxon>
        <taxon>Streptophyta</taxon>
        <taxon>Embryophyta</taxon>
        <taxon>Tracheophyta</taxon>
        <taxon>Spermatophyta</taxon>
        <taxon>Magnoliopsida</taxon>
        <taxon>eudicotyledons</taxon>
        <taxon>Gunneridae</taxon>
        <taxon>Pentapetalae</taxon>
        <taxon>asterids</taxon>
        <taxon>lamiids</taxon>
        <taxon>Lamiales</taxon>
        <taxon>Pedaliaceae</taxon>
        <taxon>Sesamum</taxon>
    </lineage>
</organism>
<dbReference type="AlphaFoldDB" id="A0AAW2J972"/>
<comment type="caution">
    <text evidence="1">The sequence shown here is derived from an EMBL/GenBank/DDBJ whole genome shotgun (WGS) entry which is preliminary data.</text>
</comment>
<name>A0AAW2J972_9LAMI</name>
<sequence length="349" mass="40136">MTLEEFFPQIFFEQKDKTVSALPRTDRRQSLVCCCTTLSFTDEDLLLGSKSHNRPLFILGFIQEQKINCILIGGSTVNTMPKSTMKKLGRTLENLSRGCLMIQDVRTSYKLLLERPWLHENEFVPSTLHQGFKYIKNREIVKVDADMKPFTKAESYFADTKLYLDLDKNNNEMLSKTIKNEAPASGKHEVKKPPYSPVFRYVVRSNGKEKQNQRKDHNPPLFKGRKQLKEARVKDLQKIKTKLVTPITNLHPLISRGPIKVKQHVSRKPHDPSDSSNEEEVEIIFNSNHISIDEGSNLDISEDEIQNAPPPLEYGVKMTIYELKELNLDTIEEPRPIFISALLSPEEDK</sequence>
<proteinExistence type="predicted"/>
<evidence type="ECO:0000313" key="1">
    <source>
        <dbReference type="EMBL" id="KAL0290922.1"/>
    </source>
</evidence>
<dbReference type="PANTHER" id="PTHR33240">
    <property type="entry name" value="OS08G0508500 PROTEIN"/>
    <property type="match status" value="1"/>
</dbReference>
<dbReference type="EMBL" id="JACGWM010001613">
    <property type="protein sequence ID" value="KAL0290922.1"/>
    <property type="molecule type" value="Genomic_DNA"/>
</dbReference>
<accession>A0AAW2J972</accession>